<dbReference type="PROSITE" id="PS00211">
    <property type="entry name" value="ABC_TRANSPORTER_1"/>
    <property type="match status" value="1"/>
</dbReference>
<evidence type="ECO:0000256" key="3">
    <source>
        <dbReference type="ARBA" id="ARBA00022840"/>
    </source>
</evidence>
<comment type="caution">
    <text evidence="5">The sequence shown here is derived from an EMBL/GenBank/DDBJ whole genome shotgun (WGS) entry which is preliminary data.</text>
</comment>
<name>A0A1H9RED0_9BACI</name>
<dbReference type="PROSITE" id="PS50893">
    <property type="entry name" value="ABC_TRANSPORTER_2"/>
    <property type="match status" value="1"/>
</dbReference>
<dbReference type="InterPro" id="IPR003593">
    <property type="entry name" value="AAA+_ATPase"/>
</dbReference>
<dbReference type="SMART" id="SM00382">
    <property type="entry name" value="AAA"/>
    <property type="match status" value="1"/>
</dbReference>
<dbReference type="PANTHER" id="PTHR43423">
    <property type="entry name" value="ABC TRANSPORTER I FAMILY MEMBER 17"/>
    <property type="match status" value="1"/>
</dbReference>
<dbReference type="GO" id="GO:0005524">
    <property type="term" value="F:ATP binding"/>
    <property type="evidence" value="ECO:0007669"/>
    <property type="project" value="UniProtKB-KW"/>
</dbReference>
<feature type="domain" description="ABC transporter" evidence="4">
    <location>
        <begin position="2"/>
        <end position="221"/>
    </location>
</feature>
<protein>
    <submittedName>
        <fullName evidence="5">ABC transport system ATP-binding protein</fullName>
    </submittedName>
</protein>
<keyword evidence="1" id="KW-0813">Transport</keyword>
<dbReference type="RefSeq" id="WP_245729725.1">
    <property type="nucleotide sequence ID" value="NZ_FOGV01000004.1"/>
</dbReference>
<evidence type="ECO:0000256" key="1">
    <source>
        <dbReference type="ARBA" id="ARBA00022448"/>
    </source>
</evidence>
<dbReference type="AlphaFoldDB" id="A0A1H9RED0"/>
<proteinExistence type="predicted"/>
<dbReference type="InterPro" id="IPR027417">
    <property type="entry name" value="P-loop_NTPase"/>
</dbReference>
<dbReference type="GO" id="GO:0016887">
    <property type="term" value="F:ATP hydrolysis activity"/>
    <property type="evidence" value="ECO:0007669"/>
    <property type="project" value="InterPro"/>
</dbReference>
<dbReference type="Gene3D" id="3.40.50.300">
    <property type="entry name" value="P-loop containing nucleotide triphosphate hydrolases"/>
    <property type="match status" value="1"/>
</dbReference>
<dbReference type="PANTHER" id="PTHR43423:SF1">
    <property type="entry name" value="ABC TRANSPORTER I FAMILY MEMBER 17"/>
    <property type="match status" value="1"/>
</dbReference>
<dbReference type="InterPro" id="IPR017871">
    <property type="entry name" value="ABC_transporter-like_CS"/>
</dbReference>
<keyword evidence="2" id="KW-0547">Nucleotide-binding</keyword>
<evidence type="ECO:0000313" key="6">
    <source>
        <dbReference type="Proteomes" id="UP000199318"/>
    </source>
</evidence>
<dbReference type="STRING" id="1464123.SAMN05444126_104119"/>
<keyword evidence="6" id="KW-1185">Reference proteome</keyword>
<dbReference type="EMBL" id="FOGV01000004">
    <property type="protein sequence ID" value="SER71130.1"/>
    <property type="molecule type" value="Genomic_DNA"/>
</dbReference>
<sequence length="223" mass="24138">MAETNEIMISLNDVRFKDILAIDELTIKSGAVTALTGPSGSGKSTLLKLFNQMITPDQGEVTFLGADLNEYDPVELRRRVMMVPQTPVMFNGTVRDNAVIGFTFAGTEPPPDTAVKEMLSRVHLQQALDEPADVLSGGEKQRLALARALLMKPDVYLLDEPTSALDDETSRGVIDAFAAHVKANGQTLVIVTHDNALAERLGDWRIKLAGGRVMTIEEGPAHG</sequence>
<evidence type="ECO:0000259" key="4">
    <source>
        <dbReference type="PROSITE" id="PS50893"/>
    </source>
</evidence>
<dbReference type="SUPFAM" id="SSF52540">
    <property type="entry name" value="P-loop containing nucleoside triphosphate hydrolases"/>
    <property type="match status" value="1"/>
</dbReference>
<keyword evidence="3 5" id="KW-0067">ATP-binding</keyword>
<dbReference type="Pfam" id="PF00005">
    <property type="entry name" value="ABC_tran"/>
    <property type="match status" value="1"/>
</dbReference>
<dbReference type="InterPro" id="IPR003439">
    <property type="entry name" value="ABC_transporter-like_ATP-bd"/>
</dbReference>
<evidence type="ECO:0000313" key="5">
    <source>
        <dbReference type="EMBL" id="SER71130.1"/>
    </source>
</evidence>
<gene>
    <name evidence="5" type="ORF">SAMN05444126_104119</name>
</gene>
<evidence type="ECO:0000256" key="2">
    <source>
        <dbReference type="ARBA" id="ARBA00022741"/>
    </source>
</evidence>
<reference evidence="6" key="1">
    <citation type="submission" date="2016-10" db="EMBL/GenBank/DDBJ databases">
        <authorList>
            <person name="de Groot N.N."/>
        </authorList>
    </citation>
    <scope>NUCLEOTIDE SEQUENCE [LARGE SCALE GENOMIC DNA]</scope>
    <source>
        <strain evidence="6">10nlg</strain>
    </source>
</reference>
<dbReference type="Proteomes" id="UP000199318">
    <property type="component" value="Unassembled WGS sequence"/>
</dbReference>
<organism evidence="5 6">
    <name type="scientific">Salisediminibacterium halotolerans</name>
    <dbReference type="NCBI Taxonomy" id="517425"/>
    <lineage>
        <taxon>Bacteria</taxon>
        <taxon>Bacillati</taxon>
        <taxon>Bacillota</taxon>
        <taxon>Bacilli</taxon>
        <taxon>Bacillales</taxon>
        <taxon>Bacillaceae</taxon>
        <taxon>Salisediminibacterium</taxon>
    </lineage>
</organism>
<accession>A0A1H9RED0</accession>